<dbReference type="AlphaFoldDB" id="A0A4Q6Y4A1"/>
<keyword evidence="3" id="KW-1185">Reference proteome</keyword>
<feature type="transmembrane region" description="Helical" evidence="1">
    <location>
        <begin position="52"/>
        <end position="72"/>
    </location>
</feature>
<keyword evidence="1" id="KW-0472">Membrane</keyword>
<name>A0A4Q6Y4A1_9SPHN</name>
<organism evidence="2 3">
    <name type="scientific">Sphingomonas populi</name>
    <dbReference type="NCBI Taxonomy" id="2484750"/>
    <lineage>
        <taxon>Bacteria</taxon>
        <taxon>Pseudomonadati</taxon>
        <taxon>Pseudomonadota</taxon>
        <taxon>Alphaproteobacteria</taxon>
        <taxon>Sphingomonadales</taxon>
        <taxon>Sphingomonadaceae</taxon>
        <taxon>Sphingomonas</taxon>
    </lineage>
</organism>
<sequence length="102" mass="10909">MLPIARHAIRDGLEALVGAFGRGKTGPMVTANTIPIHRWAGRISAWRLIGGAYLHFVVPAYFFAMPLAAIFVSPANASIAGVDRNAAFGKRRGLAVRSRHTG</sequence>
<dbReference type="EMBL" id="SGIS01000012">
    <property type="protein sequence ID" value="RZF64664.1"/>
    <property type="molecule type" value="Genomic_DNA"/>
</dbReference>
<keyword evidence="1" id="KW-1133">Transmembrane helix</keyword>
<dbReference type="RefSeq" id="WP_130156876.1">
    <property type="nucleotide sequence ID" value="NZ_SGIS01000012.1"/>
</dbReference>
<gene>
    <name evidence="2" type="ORF">EWE75_09715</name>
</gene>
<evidence type="ECO:0000313" key="2">
    <source>
        <dbReference type="EMBL" id="RZF64664.1"/>
    </source>
</evidence>
<proteinExistence type="predicted"/>
<comment type="caution">
    <text evidence="2">The sequence shown here is derived from an EMBL/GenBank/DDBJ whole genome shotgun (WGS) entry which is preliminary data.</text>
</comment>
<dbReference type="Proteomes" id="UP000292085">
    <property type="component" value="Unassembled WGS sequence"/>
</dbReference>
<accession>A0A4Q6Y4A1</accession>
<keyword evidence="1" id="KW-0812">Transmembrane</keyword>
<protein>
    <submittedName>
        <fullName evidence="2">Uncharacterized protein</fullName>
    </submittedName>
</protein>
<evidence type="ECO:0000313" key="3">
    <source>
        <dbReference type="Proteomes" id="UP000292085"/>
    </source>
</evidence>
<dbReference type="OrthoDB" id="7554734at2"/>
<reference evidence="2 3" key="1">
    <citation type="submission" date="2019-02" db="EMBL/GenBank/DDBJ databases">
        <authorList>
            <person name="Li Y."/>
        </authorList>
    </citation>
    <scope>NUCLEOTIDE SEQUENCE [LARGE SCALE GENOMIC DNA]</scope>
    <source>
        <strain evidence="2 3">3-7</strain>
    </source>
</reference>
<evidence type="ECO:0000256" key="1">
    <source>
        <dbReference type="SAM" id="Phobius"/>
    </source>
</evidence>